<comment type="caution">
    <text evidence="1">The sequence shown here is derived from an EMBL/GenBank/DDBJ whole genome shotgun (WGS) entry which is preliminary data.</text>
</comment>
<reference evidence="1 2" key="1">
    <citation type="submission" date="2019-03" db="EMBL/GenBank/DDBJ databases">
        <title>Genomic Encyclopedia of Type Strains, Phase IV (KMG-IV): sequencing the most valuable type-strain genomes for metagenomic binning, comparative biology and taxonomic classification.</title>
        <authorList>
            <person name="Goeker M."/>
        </authorList>
    </citation>
    <scope>NUCLEOTIDE SEQUENCE [LARGE SCALE GENOMIC DNA]</scope>
    <source>
        <strain evidence="1 2">DSM 29481</strain>
    </source>
</reference>
<name>A0A4R3TFS3_9FIRM</name>
<proteinExistence type="predicted"/>
<keyword evidence="2" id="KW-1185">Reference proteome</keyword>
<evidence type="ECO:0000313" key="1">
    <source>
        <dbReference type="EMBL" id="TCU59977.1"/>
    </source>
</evidence>
<accession>A0A4R3TFS3</accession>
<evidence type="ECO:0000313" key="2">
    <source>
        <dbReference type="Proteomes" id="UP000295773"/>
    </source>
</evidence>
<dbReference type="AlphaFoldDB" id="A0A4R3TFS3"/>
<dbReference type="EMBL" id="SMBP01000009">
    <property type="protein sequence ID" value="TCU59977.1"/>
    <property type="molecule type" value="Genomic_DNA"/>
</dbReference>
<protein>
    <submittedName>
        <fullName evidence="1">Uncharacterized protein</fullName>
    </submittedName>
</protein>
<dbReference type="Proteomes" id="UP000295773">
    <property type="component" value="Unassembled WGS sequence"/>
</dbReference>
<gene>
    <name evidence="1" type="ORF">EDD61_10914</name>
</gene>
<sequence>MKTTAELLGELMQVAYECKKHDIFVKYSPHVQSIWVDIHLNGWTNNKVAIESYIIYLDEKMANEKLKALTGYIKHLNKEGK</sequence>
<organism evidence="1 2">
    <name type="scientific">Longicatena caecimuris</name>
    <dbReference type="NCBI Taxonomy" id="1796635"/>
    <lineage>
        <taxon>Bacteria</taxon>
        <taxon>Bacillati</taxon>
        <taxon>Bacillota</taxon>
        <taxon>Erysipelotrichia</taxon>
        <taxon>Erysipelotrichales</taxon>
        <taxon>Erysipelotrichaceae</taxon>
        <taxon>Longicatena</taxon>
    </lineage>
</organism>
<dbReference type="RefSeq" id="WP_132224653.1">
    <property type="nucleotide sequence ID" value="NZ_JANKBG010000009.1"/>
</dbReference>